<keyword evidence="8 10" id="KW-0472">Membrane</keyword>
<name>A0AAV9C1V3_ACOCL</name>
<keyword evidence="4" id="KW-0479">Metal-binding</keyword>
<evidence type="ECO:0000256" key="10">
    <source>
        <dbReference type="SAM" id="Phobius"/>
    </source>
</evidence>
<feature type="transmembrane region" description="Helical" evidence="10">
    <location>
        <begin position="15"/>
        <end position="35"/>
    </location>
</feature>
<dbReference type="GO" id="GO:0016705">
    <property type="term" value="F:oxidoreductase activity, acting on paired donors, with incorporation or reduction of molecular oxygen"/>
    <property type="evidence" value="ECO:0007669"/>
    <property type="project" value="InterPro"/>
</dbReference>
<keyword evidence="6" id="KW-0560">Oxidoreductase</keyword>
<keyword evidence="5 10" id="KW-1133">Transmembrane helix</keyword>
<feature type="compositionally biased region" description="Polar residues" evidence="9">
    <location>
        <begin position="115"/>
        <end position="125"/>
    </location>
</feature>
<dbReference type="GO" id="GO:0005506">
    <property type="term" value="F:iron ion binding"/>
    <property type="evidence" value="ECO:0007669"/>
    <property type="project" value="InterPro"/>
</dbReference>
<accession>A0AAV9C1V3</accession>
<keyword evidence="12" id="KW-1185">Reference proteome</keyword>
<feature type="region of interest" description="Disordered" evidence="9">
    <location>
        <begin position="99"/>
        <end position="138"/>
    </location>
</feature>
<keyword evidence="7" id="KW-0408">Iron</keyword>
<keyword evidence="3 10" id="KW-0812">Transmembrane</keyword>
<proteinExistence type="inferred from homology"/>
<dbReference type="Proteomes" id="UP001180020">
    <property type="component" value="Unassembled WGS sequence"/>
</dbReference>
<evidence type="ECO:0000313" key="11">
    <source>
        <dbReference type="EMBL" id="KAK1282304.1"/>
    </source>
</evidence>
<evidence type="ECO:0000256" key="9">
    <source>
        <dbReference type="SAM" id="MobiDB-lite"/>
    </source>
</evidence>
<comment type="similarity">
    <text evidence="2">Belongs to the cytochrome P450 family.</text>
</comment>
<dbReference type="Pfam" id="PF00067">
    <property type="entry name" value="p450"/>
    <property type="match status" value="1"/>
</dbReference>
<protein>
    <submittedName>
        <fullName evidence="11">Cytochrome P450 90B1</fullName>
    </submittedName>
</protein>
<dbReference type="Gene3D" id="1.10.630.10">
    <property type="entry name" value="Cytochrome P450"/>
    <property type="match status" value="1"/>
</dbReference>
<comment type="caution">
    <text evidence="11">The sequence shown here is derived from an EMBL/GenBank/DDBJ whole genome shotgun (WGS) entry which is preliminary data.</text>
</comment>
<evidence type="ECO:0000256" key="7">
    <source>
        <dbReference type="ARBA" id="ARBA00023004"/>
    </source>
</evidence>
<dbReference type="PANTHER" id="PTHR24286:SF194">
    <property type="entry name" value="STEROID (22S)-HYDROXYLASE"/>
    <property type="match status" value="1"/>
</dbReference>
<dbReference type="GO" id="GO:0004497">
    <property type="term" value="F:monooxygenase activity"/>
    <property type="evidence" value="ECO:0007669"/>
    <property type="project" value="InterPro"/>
</dbReference>
<evidence type="ECO:0000256" key="8">
    <source>
        <dbReference type="ARBA" id="ARBA00023136"/>
    </source>
</evidence>
<dbReference type="GO" id="GO:0016020">
    <property type="term" value="C:membrane"/>
    <property type="evidence" value="ECO:0007669"/>
    <property type="project" value="UniProtKB-SubCell"/>
</dbReference>
<dbReference type="InterPro" id="IPR001128">
    <property type="entry name" value="Cyt_P450"/>
</dbReference>
<dbReference type="GO" id="GO:0010268">
    <property type="term" value="P:brassinosteroid homeostasis"/>
    <property type="evidence" value="ECO:0007669"/>
    <property type="project" value="TreeGrafter"/>
</dbReference>
<dbReference type="SUPFAM" id="SSF48264">
    <property type="entry name" value="Cytochrome P450"/>
    <property type="match status" value="1"/>
</dbReference>
<organism evidence="11 12">
    <name type="scientific">Acorus calamus</name>
    <name type="common">Sweet flag</name>
    <dbReference type="NCBI Taxonomy" id="4465"/>
    <lineage>
        <taxon>Eukaryota</taxon>
        <taxon>Viridiplantae</taxon>
        <taxon>Streptophyta</taxon>
        <taxon>Embryophyta</taxon>
        <taxon>Tracheophyta</taxon>
        <taxon>Spermatophyta</taxon>
        <taxon>Magnoliopsida</taxon>
        <taxon>Liliopsida</taxon>
        <taxon>Acoraceae</taxon>
        <taxon>Acorus</taxon>
    </lineage>
</organism>
<dbReference type="GO" id="GO:0016125">
    <property type="term" value="P:sterol metabolic process"/>
    <property type="evidence" value="ECO:0007669"/>
    <property type="project" value="TreeGrafter"/>
</dbReference>
<dbReference type="AlphaFoldDB" id="A0AAV9C1V3"/>
<evidence type="ECO:0000256" key="2">
    <source>
        <dbReference type="ARBA" id="ARBA00010617"/>
    </source>
</evidence>
<dbReference type="GO" id="GO:0016132">
    <property type="term" value="P:brassinosteroid biosynthetic process"/>
    <property type="evidence" value="ECO:0007669"/>
    <property type="project" value="TreeGrafter"/>
</dbReference>
<reference evidence="11" key="1">
    <citation type="journal article" date="2023" name="Nat. Commun.">
        <title>Diploid and tetraploid genomes of Acorus and the evolution of monocots.</title>
        <authorList>
            <person name="Ma L."/>
            <person name="Liu K.W."/>
            <person name="Li Z."/>
            <person name="Hsiao Y.Y."/>
            <person name="Qi Y."/>
            <person name="Fu T."/>
            <person name="Tang G.D."/>
            <person name="Zhang D."/>
            <person name="Sun W.H."/>
            <person name="Liu D.K."/>
            <person name="Li Y."/>
            <person name="Chen G.Z."/>
            <person name="Liu X.D."/>
            <person name="Liao X.Y."/>
            <person name="Jiang Y.T."/>
            <person name="Yu X."/>
            <person name="Hao Y."/>
            <person name="Huang J."/>
            <person name="Zhao X.W."/>
            <person name="Ke S."/>
            <person name="Chen Y.Y."/>
            <person name="Wu W.L."/>
            <person name="Hsu J.L."/>
            <person name="Lin Y.F."/>
            <person name="Huang M.D."/>
            <person name="Li C.Y."/>
            <person name="Huang L."/>
            <person name="Wang Z.W."/>
            <person name="Zhao X."/>
            <person name="Zhong W.Y."/>
            <person name="Peng D.H."/>
            <person name="Ahmad S."/>
            <person name="Lan S."/>
            <person name="Zhang J.S."/>
            <person name="Tsai W.C."/>
            <person name="Van de Peer Y."/>
            <person name="Liu Z.J."/>
        </authorList>
    </citation>
    <scope>NUCLEOTIDE SEQUENCE</scope>
    <source>
        <strain evidence="11">CP</strain>
    </source>
</reference>
<gene>
    <name evidence="11" type="primary">CYP90B1</name>
    <name evidence="11" type="ORF">QJS10_CPB22g00345</name>
</gene>
<evidence type="ECO:0000256" key="1">
    <source>
        <dbReference type="ARBA" id="ARBA00004167"/>
    </source>
</evidence>
<reference evidence="11" key="2">
    <citation type="submission" date="2023-06" db="EMBL/GenBank/DDBJ databases">
        <authorList>
            <person name="Ma L."/>
            <person name="Liu K.-W."/>
            <person name="Li Z."/>
            <person name="Hsiao Y.-Y."/>
            <person name="Qi Y."/>
            <person name="Fu T."/>
            <person name="Tang G."/>
            <person name="Zhang D."/>
            <person name="Sun W.-H."/>
            <person name="Liu D.-K."/>
            <person name="Li Y."/>
            <person name="Chen G.-Z."/>
            <person name="Liu X.-D."/>
            <person name="Liao X.-Y."/>
            <person name="Jiang Y.-T."/>
            <person name="Yu X."/>
            <person name="Hao Y."/>
            <person name="Huang J."/>
            <person name="Zhao X.-W."/>
            <person name="Ke S."/>
            <person name="Chen Y.-Y."/>
            <person name="Wu W.-L."/>
            <person name="Hsu J.-L."/>
            <person name="Lin Y.-F."/>
            <person name="Huang M.-D."/>
            <person name="Li C.-Y."/>
            <person name="Huang L."/>
            <person name="Wang Z.-W."/>
            <person name="Zhao X."/>
            <person name="Zhong W.-Y."/>
            <person name="Peng D.-H."/>
            <person name="Ahmad S."/>
            <person name="Lan S."/>
            <person name="Zhang J.-S."/>
            <person name="Tsai W.-C."/>
            <person name="Van De Peer Y."/>
            <person name="Liu Z.-J."/>
        </authorList>
    </citation>
    <scope>NUCLEOTIDE SEQUENCE</scope>
    <source>
        <strain evidence="11">CP</strain>
        <tissue evidence="11">Leaves</tissue>
    </source>
</reference>
<comment type="subcellular location">
    <subcellularLocation>
        <location evidence="1">Membrane</location>
        <topology evidence="1">Single-pass membrane protein</topology>
    </subcellularLocation>
</comment>
<dbReference type="EMBL" id="JAUJYO010000022">
    <property type="protein sequence ID" value="KAK1282304.1"/>
    <property type="molecule type" value="Genomic_DNA"/>
</dbReference>
<evidence type="ECO:0000256" key="4">
    <source>
        <dbReference type="ARBA" id="ARBA00022723"/>
    </source>
</evidence>
<evidence type="ECO:0000256" key="3">
    <source>
        <dbReference type="ARBA" id="ARBA00022692"/>
    </source>
</evidence>
<dbReference type="InterPro" id="IPR036396">
    <property type="entry name" value="Cyt_P450_sf"/>
</dbReference>
<evidence type="ECO:0000256" key="5">
    <source>
        <dbReference type="ARBA" id="ARBA00022989"/>
    </source>
</evidence>
<dbReference type="PANTHER" id="PTHR24286">
    <property type="entry name" value="CYTOCHROME P450 26"/>
    <property type="match status" value="1"/>
</dbReference>
<evidence type="ECO:0000313" key="12">
    <source>
        <dbReference type="Proteomes" id="UP001180020"/>
    </source>
</evidence>
<sequence length="138" mass="16330">MLPQRGEFLYPTYPYYPLIPPFILYYTQGILVMTYPRFRYEIPKGWKVLPVFTGVHMDSSLYLDPHKFNPWRWQVEKEKHKMTEEAQVALAIFRSDIKSRGRSHKPWNPLEPLSGASTRNDTSPFQEDDLTKPARARI</sequence>
<dbReference type="GO" id="GO:0020037">
    <property type="term" value="F:heme binding"/>
    <property type="evidence" value="ECO:0007669"/>
    <property type="project" value="InterPro"/>
</dbReference>
<evidence type="ECO:0000256" key="6">
    <source>
        <dbReference type="ARBA" id="ARBA00023002"/>
    </source>
</evidence>